<keyword evidence="6" id="KW-0378">Hydrolase</keyword>
<evidence type="ECO:0000256" key="1">
    <source>
        <dbReference type="ARBA" id="ARBA00001541"/>
    </source>
</evidence>
<evidence type="ECO:0000256" key="4">
    <source>
        <dbReference type="ARBA" id="ARBA00022679"/>
    </source>
</evidence>
<dbReference type="PANTHER" id="PTHR24422:SF27">
    <property type="entry name" value="PROTEIN-GLUTAMATE O-METHYLTRANSFERASE"/>
    <property type="match status" value="1"/>
</dbReference>
<dbReference type="InterPro" id="IPR029063">
    <property type="entry name" value="SAM-dependent_MTases_sf"/>
</dbReference>
<evidence type="ECO:0000313" key="11">
    <source>
        <dbReference type="Proteomes" id="UP000664698"/>
    </source>
</evidence>
<dbReference type="InterPro" id="IPR035909">
    <property type="entry name" value="CheB_C"/>
</dbReference>
<dbReference type="Gene3D" id="3.40.50.150">
    <property type="entry name" value="Vaccinia Virus protein VP39"/>
    <property type="match status" value="1"/>
</dbReference>
<keyword evidence="5" id="KW-0949">S-adenosyl-L-methionine</keyword>
<keyword evidence="7" id="KW-0175">Coiled coil</keyword>
<dbReference type="SUPFAM" id="SSF53335">
    <property type="entry name" value="S-adenosyl-L-methionine-dependent methyltransferases"/>
    <property type="match status" value="1"/>
</dbReference>
<dbReference type="Gene3D" id="1.10.155.10">
    <property type="entry name" value="Chemotaxis receptor methyltransferase CheR, N-terminal domain"/>
    <property type="match status" value="1"/>
</dbReference>
<dbReference type="InterPro" id="IPR000780">
    <property type="entry name" value="CheR_MeTrfase"/>
</dbReference>
<keyword evidence="4" id="KW-0808">Transferase</keyword>
<feature type="active site" evidence="6">
    <location>
        <position position="46"/>
    </location>
</feature>
<keyword evidence="6" id="KW-0145">Chemotaxis</keyword>
<comment type="catalytic activity">
    <reaction evidence="1">
        <text>L-glutamyl-[protein] + S-adenosyl-L-methionine = [protein]-L-glutamate 5-O-methyl ester + S-adenosyl-L-homocysteine</text>
        <dbReference type="Rhea" id="RHEA:24452"/>
        <dbReference type="Rhea" id="RHEA-COMP:10208"/>
        <dbReference type="Rhea" id="RHEA-COMP:10311"/>
        <dbReference type="ChEBI" id="CHEBI:29973"/>
        <dbReference type="ChEBI" id="CHEBI:57856"/>
        <dbReference type="ChEBI" id="CHEBI:59789"/>
        <dbReference type="ChEBI" id="CHEBI:82795"/>
        <dbReference type="EC" id="2.1.1.80"/>
    </reaction>
</comment>
<protein>
    <recommendedName>
        <fullName evidence="2">protein-glutamate O-methyltransferase</fullName>
        <ecNumber evidence="2">2.1.1.80</ecNumber>
    </recommendedName>
</protein>
<dbReference type="InterPro" id="IPR036804">
    <property type="entry name" value="CheR_N_sf"/>
</dbReference>
<evidence type="ECO:0000256" key="3">
    <source>
        <dbReference type="ARBA" id="ARBA00022603"/>
    </source>
</evidence>
<dbReference type="PROSITE" id="PS50122">
    <property type="entry name" value="CHEB"/>
    <property type="match status" value="1"/>
</dbReference>
<dbReference type="Pfam" id="PF01739">
    <property type="entry name" value="CheR"/>
    <property type="match status" value="1"/>
</dbReference>
<dbReference type="InterPro" id="IPR050903">
    <property type="entry name" value="Bact_Chemotaxis_MeTrfase"/>
</dbReference>
<evidence type="ECO:0000256" key="2">
    <source>
        <dbReference type="ARBA" id="ARBA00012534"/>
    </source>
</evidence>
<dbReference type="Pfam" id="PF01339">
    <property type="entry name" value="CheB_methylest"/>
    <property type="match status" value="1"/>
</dbReference>
<dbReference type="InterPro" id="IPR000673">
    <property type="entry name" value="Sig_transdc_resp-reg_Me-estase"/>
</dbReference>
<dbReference type="EC" id="2.1.1.80" evidence="2"/>
<dbReference type="SUPFAM" id="SSF52738">
    <property type="entry name" value="Methylesterase CheB, C-terminal domain"/>
    <property type="match status" value="1"/>
</dbReference>
<dbReference type="Gene3D" id="3.40.50.180">
    <property type="entry name" value="Methylesterase CheB, C-terminal domain"/>
    <property type="match status" value="1"/>
</dbReference>
<dbReference type="CDD" id="cd16434">
    <property type="entry name" value="CheB-CheR_fusion"/>
    <property type="match status" value="1"/>
</dbReference>
<evidence type="ECO:0000256" key="6">
    <source>
        <dbReference type="PROSITE-ProRule" id="PRU00050"/>
    </source>
</evidence>
<reference evidence="10 11" key="1">
    <citation type="submission" date="2021-03" db="EMBL/GenBank/DDBJ databases">
        <title>novel species isolated from a fishpond in China.</title>
        <authorList>
            <person name="Lu H."/>
            <person name="Cai Z."/>
        </authorList>
    </citation>
    <scope>NUCLEOTIDE SEQUENCE [LARGE SCALE GENOMIC DNA]</scope>
    <source>
        <strain evidence="10 11">JCM 31546</strain>
    </source>
</reference>
<evidence type="ECO:0000313" key="10">
    <source>
        <dbReference type="EMBL" id="MBN7799483.1"/>
    </source>
</evidence>
<evidence type="ECO:0000256" key="7">
    <source>
        <dbReference type="SAM" id="Coils"/>
    </source>
</evidence>
<dbReference type="Pfam" id="PF03705">
    <property type="entry name" value="CheR_N"/>
    <property type="match status" value="1"/>
</dbReference>
<evidence type="ECO:0000259" key="9">
    <source>
        <dbReference type="PROSITE" id="PS50123"/>
    </source>
</evidence>
<dbReference type="PRINTS" id="PR00996">
    <property type="entry name" value="CHERMTFRASE"/>
</dbReference>
<dbReference type="InterPro" id="IPR022642">
    <property type="entry name" value="CheR_C"/>
</dbReference>
<keyword evidence="3" id="KW-0489">Methyltransferase</keyword>
<feature type="domain" description="CheB-type methylesterase" evidence="8">
    <location>
        <begin position="8"/>
        <end position="195"/>
    </location>
</feature>
<organism evidence="10 11">
    <name type="scientific">Algoriphagus aestuariicola</name>
    <dbReference type="NCBI Taxonomy" id="1852016"/>
    <lineage>
        <taxon>Bacteria</taxon>
        <taxon>Pseudomonadati</taxon>
        <taxon>Bacteroidota</taxon>
        <taxon>Cytophagia</taxon>
        <taxon>Cytophagales</taxon>
        <taxon>Cyclobacteriaceae</taxon>
        <taxon>Algoriphagus</taxon>
    </lineage>
</organism>
<dbReference type="EMBL" id="JAFKCW010000001">
    <property type="protein sequence ID" value="MBN7799483.1"/>
    <property type="molecule type" value="Genomic_DNA"/>
</dbReference>
<dbReference type="InterPro" id="IPR022641">
    <property type="entry name" value="CheR_N"/>
</dbReference>
<gene>
    <name evidence="10" type="ORF">J0A67_01355</name>
</gene>
<dbReference type="PROSITE" id="PS50123">
    <property type="entry name" value="CHER"/>
    <property type="match status" value="1"/>
</dbReference>
<dbReference type="Proteomes" id="UP000664698">
    <property type="component" value="Unassembled WGS sequence"/>
</dbReference>
<name>A0ABS3BJJ9_9BACT</name>
<dbReference type="PANTHER" id="PTHR24422">
    <property type="entry name" value="CHEMOTAXIS PROTEIN METHYLTRANSFERASE"/>
    <property type="match status" value="1"/>
</dbReference>
<feature type="active site" evidence="6">
    <location>
        <position position="20"/>
    </location>
</feature>
<accession>A0ABS3BJJ9</accession>
<evidence type="ECO:0000259" key="8">
    <source>
        <dbReference type="PROSITE" id="PS50122"/>
    </source>
</evidence>
<evidence type="ECO:0000256" key="5">
    <source>
        <dbReference type="ARBA" id="ARBA00022691"/>
    </source>
</evidence>
<feature type="coiled-coil region" evidence="7">
    <location>
        <begin position="647"/>
        <end position="709"/>
    </location>
</feature>
<keyword evidence="11" id="KW-1185">Reference proteome</keyword>
<feature type="domain" description="CheR-type methyltransferase" evidence="9">
    <location>
        <begin position="219"/>
        <end position="473"/>
    </location>
</feature>
<dbReference type="SUPFAM" id="SSF47757">
    <property type="entry name" value="Chemotaxis receptor methyltransferase CheR, N-terminal domain"/>
    <property type="match status" value="1"/>
</dbReference>
<comment type="caution">
    <text evidence="10">The sequence shown here is derived from an EMBL/GenBank/DDBJ whole genome shotgun (WGS) entry which is preliminary data.</text>
</comment>
<proteinExistence type="predicted"/>
<dbReference type="SMART" id="SM00138">
    <property type="entry name" value="MeTrc"/>
    <property type="match status" value="1"/>
</dbReference>
<dbReference type="RefSeq" id="WP_206567475.1">
    <property type="nucleotide sequence ID" value="NZ_JAFKCW010000001.1"/>
</dbReference>
<sequence>MKKKLRQTVDSPFIIAIGASAGGMEAIHLLFDHTPEDGVAYVIIQHLSPDHKSFMAELLEKHSKLKISIAENEMFVEVNQVYLMPQGKNMTIKNRRLFLSDIKPLQRNTSIDIFFDSLAESHKGKSIGIILSGTGSDGTKGIAAIKRNGGFVIVQDPVSAKFDGMPSSAIDSGNVDVILRPDLIPEEIITHLKGDILKNRFSDQIDDKNEEVLLKILGLVEKRTPLDFSDYKRPTIIRRITLRMAKNKVATLEDYVDFLETNPAEIGILSKEFLISVTKFFRDTEAFEVIKDKVIPEIVDNKLQVDALKVWVVGCATGEEAYSLAILILERLTELKKNLEVKIFASDIDKTALLQASKGLYPKSIANDVCADRLNKFFVKQGDHYKIKDNIRKMLIFADHDIVKQPPYGRIDLISCRNLLIYINTILQRKILTSLHFCLNLGGYLVLGPSESLGDLRKSFDEVNKKWRIFRSNEVVRNFRDTTYSTPGLERQLVNQSQNPAPQKNTQKSNLGELTKRSLLEVSGYEAAIWVDTDFKILQAFGDFEKYLLPKIFNYNLIEMLPEELSIAASTTIRKSVKNKKEATILEVRFKRNDAIHSVNVLARPFLAEPGFGQTIILILFCDSKVKTVKGREIENFGMETHTSQHLEDLKGELAEAKQKLNEANEALEVSNDNISSYNEELISSNEEMQSVNEELQSVNEELQTVNNEYS</sequence>
<feature type="active site" evidence="6">
    <location>
        <position position="137"/>
    </location>
</feature>